<evidence type="ECO:0000259" key="3">
    <source>
        <dbReference type="Pfam" id="PF21855"/>
    </source>
</evidence>
<dbReference type="EMBL" id="NEDP02002940">
    <property type="protein sequence ID" value="OWF49827.1"/>
    <property type="molecule type" value="Genomic_DNA"/>
</dbReference>
<feature type="compositionally biased region" description="Polar residues" evidence="1">
    <location>
        <begin position="1784"/>
        <end position="1799"/>
    </location>
</feature>
<feature type="compositionally biased region" description="Polar residues" evidence="1">
    <location>
        <begin position="1424"/>
        <end position="1438"/>
    </location>
</feature>
<organism evidence="4 5">
    <name type="scientific">Mizuhopecten yessoensis</name>
    <name type="common">Japanese scallop</name>
    <name type="synonym">Patinopecten yessoensis</name>
    <dbReference type="NCBI Taxonomy" id="6573"/>
    <lineage>
        <taxon>Eukaryota</taxon>
        <taxon>Metazoa</taxon>
        <taxon>Spiralia</taxon>
        <taxon>Lophotrochozoa</taxon>
        <taxon>Mollusca</taxon>
        <taxon>Bivalvia</taxon>
        <taxon>Autobranchia</taxon>
        <taxon>Pteriomorphia</taxon>
        <taxon>Pectinida</taxon>
        <taxon>Pectinoidea</taxon>
        <taxon>Pectinidae</taxon>
        <taxon>Mizuhopecten</taxon>
    </lineage>
</organism>
<dbReference type="GO" id="GO:0006260">
    <property type="term" value="P:DNA replication"/>
    <property type="evidence" value="ECO:0007669"/>
    <property type="project" value="InterPro"/>
</dbReference>
<feature type="compositionally biased region" description="Polar residues" evidence="1">
    <location>
        <begin position="893"/>
        <end position="923"/>
    </location>
</feature>
<feature type="compositionally biased region" description="Polar residues" evidence="1">
    <location>
        <begin position="1271"/>
        <end position="1285"/>
    </location>
</feature>
<feature type="compositionally biased region" description="Polar residues" evidence="1">
    <location>
        <begin position="626"/>
        <end position="636"/>
    </location>
</feature>
<feature type="compositionally biased region" description="Polar residues" evidence="1">
    <location>
        <begin position="1483"/>
        <end position="1497"/>
    </location>
</feature>
<feature type="compositionally biased region" description="Basic residues" evidence="1">
    <location>
        <begin position="1012"/>
        <end position="1021"/>
    </location>
</feature>
<dbReference type="Pfam" id="PF21855">
    <property type="entry name" value="Treslin_STD"/>
    <property type="match status" value="1"/>
</dbReference>
<dbReference type="GO" id="GO:0007095">
    <property type="term" value="P:mitotic G2 DNA damage checkpoint signaling"/>
    <property type="evidence" value="ECO:0007669"/>
    <property type="project" value="TreeGrafter"/>
</dbReference>
<dbReference type="GO" id="GO:0003682">
    <property type="term" value="F:chromatin binding"/>
    <property type="evidence" value="ECO:0007669"/>
    <property type="project" value="TreeGrafter"/>
</dbReference>
<feature type="domain" description="Treslin STD" evidence="3">
    <location>
        <begin position="713"/>
        <end position="870"/>
    </location>
</feature>
<dbReference type="Pfam" id="PF21854">
    <property type="entry name" value="Treslin_N"/>
    <property type="match status" value="1"/>
</dbReference>
<dbReference type="InterPro" id="IPR053920">
    <property type="entry name" value="Treslin_STD"/>
</dbReference>
<feature type="compositionally biased region" description="Basic and acidic residues" evidence="1">
    <location>
        <begin position="641"/>
        <end position="656"/>
    </location>
</feature>
<feature type="region of interest" description="Disordered" evidence="1">
    <location>
        <begin position="1267"/>
        <end position="1288"/>
    </location>
</feature>
<dbReference type="InterPro" id="IPR026153">
    <property type="entry name" value="Treslin"/>
</dbReference>
<evidence type="ECO:0000256" key="1">
    <source>
        <dbReference type="SAM" id="MobiDB-lite"/>
    </source>
</evidence>
<dbReference type="GO" id="GO:0005634">
    <property type="term" value="C:nucleus"/>
    <property type="evidence" value="ECO:0007669"/>
    <property type="project" value="InterPro"/>
</dbReference>
<feature type="compositionally biased region" description="Polar residues" evidence="1">
    <location>
        <begin position="1447"/>
        <end position="1456"/>
    </location>
</feature>
<feature type="region of interest" description="Disordered" evidence="1">
    <location>
        <begin position="1784"/>
        <end position="1819"/>
    </location>
</feature>
<name>A0A210QM73_MIZYE</name>
<dbReference type="PANTHER" id="PTHR21556">
    <property type="entry name" value="TRESLIN"/>
    <property type="match status" value="1"/>
</dbReference>
<feature type="compositionally biased region" description="Polar residues" evidence="1">
    <location>
        <begin position="1751"/>
        <end position="1769"/>
    </location>
</feature>
<feature type="region of interest" description="Disordered" evidence="1">
    <location>
        <begin position="1012"/>
        <end position="1050"/>
    </location>
</feature>
<feature type="compositionally biased region" description="Basic and acidic residues" evidence="1">
    <location>
        <begin position="1372"/>
        <end position="1381"/>
    </location>
</feature>
<gene>
    <name evidence="4" type="ORF">KP79_PYT00987</name>
</gene>
<feature type="region of interest" description="Disordered" evidence="1">
    <location>
        <begin position="1364"/>
        <end position="1510"/>
    </location>
</feature>
<accession>A0A210QM73</accession>
<evidence type="ECO:0000259" key="2">
    <source>
        <dbReference type="Pfam" id="PF21854"/>
    </source>
</evidence>
<feature type="compositionally biased region" description="Basic residues" evidence="1">
    <location>
        <begin position="962"/>
        <end position="976"/>
    </location>
</feature>
<feature type="compositionally biased region" description="Basic residues" evidence="1">
    <location>
        <begin position="1801"/>
        <end position="1812"/>
    </location>
</feature>
<dbReference type="InterPro" id="IPR053919">
    <property type="entry name" value="Treslin_N"/>
</dbReference>
<reference evidence="4 5" key="1">
    <citation type="journal article" date="2017" name="Nat. Ecol. Evol.">
        <title>Scallop genome provides insights into evolution of bilaterian karyotype and development.</title>
        <authorList>
            <person name="Wang S."/>
            <person name="Zhang J."/>
            <person name="Jiao W."/>
            <person name="Li J."/>
            <person name="Xun X."/>
            <person name="Sun Y."/>
            <person name="Guo X."/>
            <person name="Huan P."/>
            <person name="Dong B."/>
            <person name="Zhang L."/>
            <person name="Hu X."/>
            <person name="Sun X."/>
            <person name="Wang J."/>
            <person name="Zhao C."/>
            <person name="Wang Y."/>
            <person name="Wang D."/>
            <person name="Huang X."/>
            <person name="Wang R."/>
            <person name="Lv J."/>
            <person name="Li Y."/>
            <person name="Zhang Z."/>
            <person name="Liu B."/>
            <person name="Lu W."/>
            <person name="Hui Y."/>
            <person name="Liang J."/>
            <person name="Zhou Z."/>
            <person name="Hou R."/>
            <person name="Li X."/>
            <person name="Liu Y."/>
            <person name="Li H."/>
            <person name="Ning X."/>
            <person name="Lin Y."/>
            <person name="Zhao L."/>
            <person name="Xing Q."/>
            <person name="Dou J."/>
            <person name="Li Y."/>
            <person name="Mao J."/>
            <person name="Guo H."/>
            <person name="Dou H."/>
            <person name="Li T."/>
            <person name="Mu C."/>
            <person name="Jiang W."/>
            <person name="Fu Q."/>
            <person name="Fu X."/>
            <person name="Miao Y."/>
            <person name="Liu J."/>
            <person name="Yu Q."/>
            <person name="Li R."/>
            <person name="Liao H."/>
            <person name="Li X."/>
            <person name="Kong Y."/>
            <person name="Jiang Z."/>
            <person name="Chourrout D."/>
            <person name="Li R."/>
            <person name="Bao Z."/>
        </authorList>
    </citation>
    <scope>NUCLEOTIDE SEQUENCE [LARGE SCALE GENOMIC DNA]</scope>
    <source>
        <strain evidence="4 5">PY_sf001</strain>
    </source>
</reference>
<feature type="domain" description="Treslin N-terminal" evidence="2">
    <location>
        <begin position="69"/>
        <end position="192"/>
    </location>
</feature>
<evidence type="ECO:0000313" key="4">
    <source>
        <dbReference type="EMBL" id="OWF49827.1"/>
    </source>
</evidence>
<dbReference type="GO" id="GO:0010212">
    <property type="term" value="P:response to ionizing radiation"/>
    <property type="evidence" value="ECO:0007669"/>
    <property type="project" value="InterPro"/>
</dbReference>
<evidence type="ECO:0000313" key="5">
    <source>
        <dbReference type="Proteomes" id="UP000242188"/>
    </source>
</evidence>
<feature type="region of interest" description="Disordered" evidence="1">
    <location>
        <begin position="893"/>
        <end position="985"/>
    </location>
</feature>
<dbReference type="PANTHER" id="PTHR21556:SF2">
    <property type="entry name" value="TRESLIN"/>
    <property type="match status" value="1"/>
</dbReference>
<comment type="caution">
    <text evidence="4">The sequence shown here is derived from an EMBL/GenBank/DDBJ whole genome shotgun (WGS) entry which is preliminary data.</text>
</comment>
<proteinExistence type="predicted"/>
<feature type="region of interest" description="Disordered" evidence="1">
    <location>
        <begin position="623"/>
        <end position="704"/>
    </location>
</feature>
<sequence length="1819" mass="203060">MSDVVKHTQLVFLVDVNKNNYNSNSNDPTCSQKYVNTICLSVLRLLVHFASETEGLLSNKSSKSKSKQSSLKWGFKFFNSNHHYSRVGGHILRDFKLRYFEEFENEVERKFEETCNEQKSEKAHIASDCLRKALMEVIYDFQWEKPDITSPVKRRKSMVNRDDVGKPSNNLVFLFSRFPENPTALRHFAGKKVIDADVCLDLFMPESLYREFHGLYQLQLFWIDCYDILTRPGIDPKSLKLFEETLNKIGGRLIPAEILVQLCDKYVTNIASFFPAEASEQSTIGLDQQNSHNVQSKHEKCVTVLGKDQESCKSGATKKASHIFRPVLPFLPIVCDLLNYCQIARHRSRTSSGGEESVCQVPLLSQKGQTFCELEVVPMYNNRRTDLLQNASAQAFVDTNLREVDVGDDNILSLEVDIPRKPLLVRGGTESLRVCAVFHTQNWTQLDWTGQEQCVCTAAGDDKVQSVSFKRLLARLHQERSCLLLEVKGHAALVILKPLTTVSASLSLLSVGRTLALEKSLYQEGSGTIDREVRALQEKDGPSWPELVTRLTEKQQLSKSKTEADQGGACFDPTVVGKAYLPGCHQSFGRLLDKLNQRISQMDFLSQDERKTLGELQQLYRYENQPPHTRSQSKQGLPNHDLTKDKASTAQEEGKKGQGSMPSRGEMMVTRSRQAVTQKGKDDQDSVSQDSRSKDKPKTDNLLSKADFADEGELMTYLQDVYTGAVCSGRPSLSVCGQTIVTVALHYLKEKQTDKPQERCVKMLEQAIILQLTGLREKYINSSTDIEEQQKVREYQLQVLLRLECESMLSAGDMSEVSEADGRVDQVVNLLRTLGFVTDPAALSEFLSGTLVDLYLHTLPHVLGNIYDELMQPLPSVLEDILSPNHSADQSVFSSSLLKSDNPGSNQSTDSTLSLPPSNQSDVLLNRPKRNTRRHTLVHHPSLAEVGPKRQIMVKKVEKKKDKQSHKKSHHSKRKTKDPGSGEKVCRNLFENKKTKLERRQSVAVMENIGKSRHHHSKRLPNLKSPKALKSPFKSPTFRNKKVSETPAHKQKCQAVFSRIEKERHRSQSVTTVQVVEESPVKACIEPTDSPSQRKRTMTMLRRSFYSAGPTKRSRNMVKYFQLADRMAGRPPVNRLSSGVSLHDLSAEFRSPDKNSSLIFSQLIGSPTPPKSTPNKMVVTPAKHLLESPSMHTRSRSPARLEGTPRKHIVGKSLLESPCMNTRSKSPGFSLGRPKVLFGDCSSSFPGVAQDQPGVFLKETPVKNDSLVAESPSQNTRSKATATPKRSSRAKMFLFKSPENKPSSLKSICTNISSSKCLNLSKFESADRQNDQNDVNSAKSETGSVINLSWIEASGVIGGICIKDPTAQSTPRQERLTKSPLERTPSPRKPSGTVTTPSSLDRRSRRQKFQNLFQSPKSCKAKQSPPSSFELQNVHQSPRLSSRLLSESQTTAQGKSPRSRLSHRYSQCEKLLTSPRSFPAGENINSVHHSPCKSSTQSEEDSAFVSGKTNSGMESAIMKSPTQDTDNESIFSELSQGFDTKTTVLSDLSSPFTRKRSLRFSPENSDVFSPSKRRRVQLHNMDTNKNSSVSYCLHSRILSGRVDSFGSSSSQTSQWFRTETGQSQKSQASLSQNSVDSNDYFSLSNDEVFLCRKPKLNEETSRADSPVFGSAKKDKHRSIVYNVKPIIVDDLSASAGLVSQNSTTVSPHVTRTRQPYATSPNVTGSSSVSVSPRVARTDICKSPYVARKGPPTSSVALTKLSPSNRKYSPNVSAKSLMHLINSPLVTSPDSEEQSPQLHSLNVKRRRTHGKSKRSLDLHK</sequence>
<protein>
    <submittedName>
        <fullName evidence="4">Treslin</fullName>
    </submittedName>
</protein>
<dbReference type="Proteomes" id="UP000242188">
    <property type="component" value="Unassembled WGS sequence"/>
</dbReference>
<dbReference type="OrthoDB" id="5812172at2759"/>
<feature type="compositionally biased region" description="Basic residues" evidence="1">
    <location>
        <begin position="927"/>
        <end position="938"/>
    </location>
</feature>
<keyword evidence="5" id="KW-1185">Reference proteome</keyword>
<dbReference type="GO" id="GO:0033314">
    <property type="term" value="P:mitotic DNA replication checkpoint signaling"/>
    <property type="evidence" value="ECO:0007669"/>
    <property type="project" value="InterPro"/>
</dbReference>
<feature type="region of interest" description="Disordered" evidence="1">
    <location>
        <begin position="1743"/>
        <end position="1769"/>
    </location>
</feature>
<dbReference type="STRING" id="6573.A0A210QM73"/>
<dbReference type="GO" id="GO:0030174">
    <property type="term" value="P:regulation of DNA-templated DNA replication initiation"/>
    <property type="evidence" value="ECO:0007669"/>
    <property type="project" value="TreeGrafter"/>
</dbReference>